<name>A0A8C2D1M5_CYPCA</name>
<dbReference type="Gene3D" id="3.40.50.410">
    <property type="entry name" value="von Willebrand factor, type A domain"/>
    <property type="match status" value="1"/>
</dbReference>
<feature type="transmembrane region" description="Helical" evidence="1">
    <location>
        <begin position="877"/>
        <end position="902"/>
    </location>
</feature>
<keyword evidence="1" id="KW-0472">Membrane</keyword>
<dbReference type="CDD" id="cd00198">
    <property type="entry name" value="vWFA"/>
    <property type="match status" value="1"/>
</dbReference>
<keyword evidence="1" id="KW-0812">Transmembrane</keyword>
<dbReference type="PANTHER" id="PTHR10579:SF172">
    <property type="entry name" value="CALCIUM-ACTIVATED CHLORIDE CHANNEL REGULATOR 4 PRECURSOR-RELATED"/>
    <property type="match status" value="1"/>
</dbReference>
<dbReference type="Pfam" id="PF00092">
    <property type="entry name" value="VWA"/>
    <property type="match status" value="1"/>
</dbReference>
<organism evidence="4 5">
    <name type="scientific">Cyprinus carpio</name>
    <name type="common">Common carp</name>
    <dbReference type="NCBI Taxonomy" id="7962"/>
    <lineage>
        <taxon>Eukaryota</taxon>
        <taxon>Metazoa</taxon>
        <taxon>Chordata</taxon>
        <taxon>Craniata</taxon>
        <taxon>Vertebrata</taxon>
        <taxon>Euteleostomi</taxon>
        <taxon>Actinopterygii</taxon>
        <taxon>Neopterygii</taxon>
        <taxon>Teleostei</taxon>
        <taxon>Ostariophysi</taxon>
        <taxon>Cypriniformes</taxon>
        <taxon>Cyprinidae</taxon>
        <taxon>Cyprininae</taxon>
        <taxon>Cyprinus</taxon>
    </lineage>
</organism>
<dbReference type="PROSITE" id="PS50234">
    <property type="entry name" value="VWFA"/>
    <property type="match status" value="1"/>
</dbReference>
<evidence type="ECO:0000313" key="5">
    <source>
        <dbReference type="Proteomes" id="UP000694701"/>
    </source>
</evidence>
<sequence length="908" mass="100173">MDSRTMFVLFWMLLSSTSSGIKLDGNGYVDIVIAISSRVPEDNTLINKIKDMVSEGSLYLYAALDKKVYFKQATILVPPQWNSKDFTKARTESYVKAKIIIDKANPAYGDEPYTNQYGECGAEGQYIHFTPNFIRDTTLIKPYGSKGKVFVHEWAHLRWGVYDEYSGEKPFYYSNGNIEHLIKISLEILSTTDFLLIFRCSKNIDGQLSDVTTGSPCRTDPQTSLPTKSCKFFPNKYQNTQSSIMFIPSLDSVTTFCRENEHNYEAPNLQNKKCNKATWTVIFEDSVDKDALRSLKPLQSSPPAPAFKVVQRMHRVVCLVLDVSGSMQGSRILRLQQAATHFLQNIIEDQASVAMVTFSTDASTLSPLTRIDSDTTRERLVTLLPKTASGSTYICKGLNLGLQVLNKDNGDVIGDEIIFLTDGEASDNLNSCVPSAINSGAVIHTIALGNKADKALREMAYKTEGKFITASDDILSNQLLNGFSSLTVTTGDNNKRTSSGFVGAKTSDWFNGTVPVDQTVGTRTSFTITYETSLPNIYITSPSGSIYDQMRMRHDESTKTVTLKVPGIAETGDWKYSIKSPKLQSLTVTATSQAARADIPPIIVKANMDQKFNDGTKPMTVYAEVSQNYKPVINAEVWATLEPDSGSAETLQLLDNGAGADAFKDDGVYSRYFTKMKNGRSSLKVRVKNQGGQTRFTLQKRGGAPYVPGYVVDGNYDTLKANYSNISLTSSSTGESFEVVLKSTTPPNFPPNRITDLSAEIQEDTVLLSWTAPGEDLDQGTAKYYRIMWSFDLKMLRFNFSNAHEVNISGISPQEAGSVEQHSFNLGFPIQNGTTLFFAVQSEDKELVKSEISNIAQASKILPHLEPTKVLDIDPKIVLIAVAVCLAAMVIIAIIGITTWALKPKKPS</sequence>
<evidence type="ECO:0000256" key="2">
    <source>
        <dbReference type="SAM" id="SignalP"/>
    </source>
</evidence>
<accession>A0A8C2D1M5</accession>
<feature type="chain" id="PRO_5034226780" evidence="2">
    <location>
        <begin position="21"/>
        <end position="908"/>
    </location>
</feature>
<dbReference type="SMART" id="SM00327">
    <property type="entry name" value="VWA"/>
    <property type="match status" value="1"/>
</dbReference>
<proteinExistence type="predicted"/>
<dbReference type="InterPro" id="IPR036465">
    <property type="entry name" value="vWFA_dom_sf"/>
</dbReference>
<evidence type="ECO:0000256" key="1">
    <source>
        <dbReference type="SAM" id="Phobius"/>
    </source>
</evidence>
<dbReference type="InterPro" id="IPR002035">
    <property type="entry name" value="VWF_A"/>
</dbReference>
<keyword evidence="2" id="KW-0732">Signal</keyword>
<dbReference type="Proteomes" id="UP000694701">
    <property type="component" value="Unplaced"/>
</dbReference>
<dbReference type="PANTHER" id="PTHR10579">
    <property type="entry name" value="CALCIUM-ACTIVATED CHLORIDE CHANNEL REGULATOR"/>
    <property type="match status" value="1"/>
</dbReference>
<dbReference type="AlphaFoldDB" id="A0A8C2D1M5"/>
<dbReference type="InterPro" id="IPR051266">
    <property type="entry name" value="CLCR"/>
</dbReference>
<evidence type="ECO:0000259" key="3">
    <source>
        <dbReference type="PROSITE" id="PS50234"/>
    </source>
</evidence>
<evidence type="ECO:0000313" key="4">
    <source>
        <dbReference type="Ensembl" id="ENSCCRP00020020010.1"/>
    </source>
</evidence>
<dbReference type="InterPro" id="IPR013642">
    <property type="entry name" value="CLCA_N"/>
</dbReference>
<protein>
    <submittedName>
        <fullName evidence="4">Epithelial chloride channel protein-like</fullName>
    </submittedName>
</protein>
<dbReference type="Ensembl" id="ENSCCRT00020021980.1">
    <property type="protein sequence ID" value="ENSCCRP00020020010.1"/>
    <property type="gene ID" value="ENSCCRG00020009172.1"/>
</dbReference>
<dbReference type="GO" id="GO:0005886">
    <property type="term" value="C:plasma membrane"/>
    <property type="evidence" value="ECO:0007669"/>
    <property type="project" value="TreeGrafter"/>
</dbReference>
<feature type="domain" description="VWFA" evidence="3">
    <location>
        <begin position="316"/>
        <end position="486"/>
    </location>
</feature>
<keyword evidence="1" id="KW-1133">Transmembrane helix</keyword>
<dbReference type="SUPFAM" id="SSF53300">
    <property type="entry name" value="vWA-like"/>
    <property type="match status" value="1"/>
</dbReference>
<dbReference type="Pfam" id="PF08434">
    <property type="entry name" value="CLCA"/>
    <property type="match status" value="1"/>
</dbReference>
<feature type="signal peptide" evidence="2">
    <location>
        <begin position="1"/>
        <end position="20"/>
    </location>
</feature>
<reference evidence="4" key="1">
    <citation type="submission" date="2025-08" db="UniProtKB">
        <authorList>
            <consortium name="Ensembl"/>
        </authorList>
    </citation>
    <scope>IDENTIFICATION</scope>
</reference>